<feature type="signal peptide" evidence="2">
    <location>
        <begin position="1"/>
        <end position="19"/>
    </location>
</feature>
<protein>
    <recommendedName>
        <fullName evidence="5">Protein BatD</fullName>
    </recommendedName>
</protein>
<keyword evidence="1" id="KW-0472">Membrane</keyword>
<dbReference type="PANTHER" id="PTHR40940">
    <property type="entry name" value="PROTEIN BATD-RELATED"/>
    <property type="match status" value="1"/>
</dbReference>
<dbReference type="PANTHER" id="PTHR40940:SF2">
    <property type="entry name" value="BATD"/>
    <property type="match status" value="1"/>
</dbReference>
<dbReference type="Proteomes" id="UP001597512">
    <property type="component" value="Unassembled WGS sequence"/>
</dbReference>
<keyword evidence="1" id="KW-0812">Transmembrane</keyword>
<dbReference type="EMBL" id="JBHUOM010000001">
    <property type="protein sequence ID" value="MFD2932426.1"/>
    <property type="molecule type" value="Genomic_DNA"/>
</dbReference>
<gene>
    <name evidence="3" type="ORF">ACFS25_01460</name>
</gene>
<evidence type="ECO:0000256" key="1">
    <source>
        <dbReference type="SAM" id="Phobius"/>
    </source>
</evidence>
<sequence length="483" mass="52959">MFLVIFQRFVVLFSFVAVAGFGQSTDNVASIELGQTTFPIERTFTISLIIPNGETRATVTFPDIIGFVKKGTSTSVTPVEVGDKTVTNQIITQNYQARAPGRFRLLPFAVIINGETIRSEGAVLIVQPSATVSPPGSTTINTVEIVPGGAAFLSLRASKSSVYVGDGVSLTLAFFVADNYPYELNFQALDKQLQKITKKIRPANLWEENVPIIDLKPIPVAINGKKFREYRLFQSVFFPLSNQALRLPAVALQLGRRPVIGPPSSQPETIVFTSKPLVVAVRSWPVHPLRGRVPIGVFQLEEGLERQHIIAGKSVRYTFSISGKGNIATLPAPVILNEHTEVDVFPPEEHHSISHNGNEVTGRKTFTYFIVPHQNEVVSLVNYFQWIYFNPQTARYDTLRPHLKLQVGGKGAVAVNNTNVLSDSSVTNSETVPGAPVNKSLYAGLEAMDSTRQPISISVLIRSIANVLIVLMLLGMVFVLIKK</sequence>
<keyword evidence="4" id="KW-1185">Reference proteome</keyword>
<accession>A0ABW6AAX8</accession>
<reference evidence="4" key="1">
    <citation type="journal article" date="2019" name="Int. J. Syst. Evol. Microbiol.">
        <title>The Global Catalogue of Microorganisms (GCM) 10K type strain sequencing project: providing services to taxonomists for standard genome sequencing and annotation.</title>
        <authorList>
            <consortium name="The Broad Institute Genomics Platform"/>
            <consortium name="The Broad Institute Genome Sequencing Center for Infectious Disease"/>
            <person name="Wu L."/>
            <person name="Ma J."/>
        </authorList>
    </citation>
    <scope>NUCLEOTIDE SEQUENCE [LARGE SCALE GENOMIC DNA]</scope>
    <source>
        <strain evidence="4">KCTC 52490</strain>
    </source>
</reference>
<keyword evidence="1" id="KW-1133">Transmembrane helix</keyword>
<evidence type="ECO:0000313" key="3">
    <source>
        <dbReference type="EMBL" id="MFD2932426.1"/>
    </source>
</evidence>
<organism evidence="3 4">
    <name type="scientific">Spirosoma flavum</name>
    <dbReference type="NCBI Taxonomy" id="2048557"/>
    <lineage>
        <taxon>Bacteria</taxon>
        <taxon>Pseudomonadati</taxon>
        <taxon>Bacteroidota</taxon>
        <taxon>Cytophagia</taxon>
        <taxon>Cytophagales</taxon>
        <taxon>Cytophagaceae</taxon>
        <taxon>Spirosoma</taxon>
    </lineage>
</organism>
<comment type="caution">
    <text evidence="3">The sequence shown here is derived from an EMBL/GenBank/DDBJ whole genome shotgun (WGS) entry which is preliminary data.</text>
</comment>
<evidence type="ECO:0000313" key="4">
    <source>
        <dbReference type="Proteomes" id="UP001597512"/>
    </source>
</evidence>
<keyword evidence="2" id="KW-0732">Signal</keyword>
<evidence type="ECO:0008006" key="5">
    <source>
        <dbReference type="Google" id="ProtNLM"/>
    </source>
</evidence>
<name>A0ABW6AAX8_9BACT</name>
<feature type="chain" id="PRO_5046559132" description="Protein BatD" evidence="2">
    <location>
        <begin position="20"/>
        <end position="483"/>
    </location>
</feature>
<proteinExistence type="predicted"/>
<dbReference type="InterPro" id="IPR025738">
    <property type="entry name" value="BatD"/>
</dbReference>
<evidence type="ECO:0000256" key="2">
    <source>
        <dbReference type="SAM" id="SignalP"/>
    </source>
</evidence>
<feature type="transmembrane region" description="Helical" evidence="1">
    <location>
        <begin position="459"/>
        <end position="481"/>
    </location>
</feature>